<evidence type="ECO:0000256" key="1">
    <source>
        <dbReference type="SAM" id="MobiDB-lite"/>
    </source>
</evidence>
<dbReference type="AlphaFoldDB" id="L8PK01"/>
<evidence type="ECO:0000313" key="2">
    <source>
        <dbReference type="EMBL" id="ELS56780.1"/>
    </source>
</evidence>
<dbReference type="EMBL" id="AMLP01000075">
    <property type="protein sequence ID" value="ELS56780.1"/>
    <property type="molecule type" value="Genomic_DNA"/>
</dbReference>
<feature type="compositionally biased region" description="Basic and acidic residues" evidence="1">
    <location>
        <begin position="118"/>
        <end position="143"/>
    </location>
</feature>
<reference evidence="2 3" key="1">
    <citation type="journal article" date="2013" name="Genome Announc.">
        <title>Draft Genome Sequence of Streptomyces viridochromogenes Strain Tu57, Producer of Avilamycin.</title>
        <authorList>
            <person name="Gruning B.A."/>
            <person name="Erxleben A."/>
            <person name="Hahnlein A."/>
            <person name="Gunther S."/>
        </authorList>
    </citation>
    <scope>NUCLEOTIDE SEQUENCE [LARGE SCALE GENOMIC DNA]</scope>
    <source>
        <strain evidence="2 3">Tue57</strain>
    </source>
</reference>
<protein>
    <submittedName>
        <fullName evidence="2">Putative Sensor-like histidine kinase</fullName>
    </submittedName>
</protein>
<feature type="region of interest" description="Disordered" evidence="1">
    <location>
        <begin position="115"/>
        <end position="143"/>
    </location>
</feature>
<dbReference type="GO" id="GO:0016301">
    <property type="term" value="F:kinase activity"/>
    <property type="evidence" value="ECO:0007669"/>
    <property type="project" value="UniProtKB-KW"/>
</dbReference>
<organism evidence="2 3">
    <name type="scientific">Streptomyces viridochromogenes Tue57</name>
    <dbReference type="NCBI Taxonomy" id="1160705"/>
    <lineage>
        <taxon>Bacteria</taxon>
        <taxon>Bacillati</taxon>
        <taxon>Actinomycetota</taxon>
        <taxon>Actinomycetes</taxon>
        <taxon>Kitasatosporales</taxon>
        <taxon>Streptomycetaceae</taxon>
        <taxon>Streptomyces</taxon>
    </lineage>
</organism>
<keyword evidence="2" id="KW-0418">Kinase</keyword>
<evidence type="ECO:0000313" key="3">
    <source>
        <dbReference type="Proteomes" id="UP000011205"/>
    </source>
</evidence>
<name>L8PK01_STRVR</name>
<gene>
    <name evidence="2" type="ORF">STVIR_2282</name>
</gene>
<proteinExistence type="predicted"/>
<feature type="region of interest" description="Disordered" evidence="1">
    <location>
        <begin position="440"/>
        <end position="467"/>
    </location>
</feature>
<sequence>MVELEQRGQLVRVGLAGLQFGDERQLTLDEALGAAREVGEHRVDVAPQQGLLGGEADRLAVHVVEGRGHLADLVPGVHTDRLDGGVDVLRVGLRQLLDQLGQPVLGDLGGGLLQAAQRADHGPGHDERADQRDTEHEQDQRTGDDRLALRLVAQLAGLLLHVLQQRGLDGPHLLDLGGAVVHPVLVGTLLQVVEGVRVAQRTVGVLVAGRDRRVVLLDRLQQVGGALRAVDVAEGLDLGPLARQGRLGVQPVVLGEIADGVVVRGQRRREDGTLDRRVLLGVGEGRQGTGALDHLRVAGGLRHVLGETQQVGDQAVVGLHRLGGVLLGLVGAVADLRDAAQVADELDEVVADALEVALLAAVVDLLGGLDEAGHGPVGLVPVALDRVVGRLGAVREGARGLVALLLERRGELGGPLGHVRQQLHVVELLDVVHVVADAQGAQRGRRDHGECQQRHQTGGDTPVAQGYSRAGARGALRRLLRGWRGGVRRPRGRRHGRAPGALTAFDGRGRARVLGVLGRGTSVGPAVLRLRRSAAIPLETSLH</sequence>
<keyword evidence="2" id="KW-0808">Transferase</keyword>
<dbReference type="Proteomes" id="UP000011205">
    <property type="component" value="Unassembled WGS sequence"/>
</dbReference>
<comment type="caution">
    <text evidence="2">The sequence shown here is derived from an EMBL/GenBank/DDBJ whole genome shotgun (WGS) entry which is preliminary data.</text>
</comment>
<accession>L8PK01</accession>